<dbReference type="InterPro" id="IPR011990">
    <property type="entry name" value="TPR-like_helical_dom_sf"/>
</dbReference>
<keyword evidence="1" id="KW-0732">Signal</keyword>
<dbReference type="Pfam" id="PF08238">
    <property type="entry name" value="Sel1"/>
    <property type="match status" value="5"/>
</dbReference>
<evidence type="ECO:0000256" key="1">
    <source>
        <dbReference type="SAM" id="SignalP"/>
    </source>
</evidence>
<evidence type="ECO:0000313" key="3">
    <source>
        <dbReference type="EMBL" id="WFE89412.1"/>
    </source>
</evidence>
<dbReference type="EMBL" id="CP120863">
    <property type="protein sequence ID" value="WFE89412.1"/>
    <property type="molecule type" value="Genomic_DNA"/>
</dbReference>
<dbReference type="RefSeq" id="WP_265680402.1">
    <property type="nucleotide sequence ID" value="NZ_CP120863.1"/>
</dbReference>
<evidence type="ECO:0000313" key="4">
    <source>
        <dbReference type="Proteomes" id="UP001209803"/>
    </source>
</evidence>
<dbReference type="InterPro" id="IPR011600">
    <property type="entry name" value="Pept_C14_caspase"/>
</dbReference>
<accession>A0ABY8F1Q5</accession>
<dbReference type="PANTHER" id="PTHR22576">
    <property type="entry name" value="MUCOSA ASSOCIATED LYMPHOID TISSUE LYMPHOMA TRANSLOCATION PROTEIN 1/PARACASPASE"/>
    <property type="match status" value="1"/>
</dbReference>
<feature type="domain" description="Caspase family p20" evidence="2">
    <location>
        <begin position="29"/>
        <end position="159"/>
    </location>
</feature>
<name>A0ABY8F1Q5_9HYPH</name>
<dbReference type="InterPro" id="IPR052039">
    <property type="entry name" value="Caspase-related_regulators"/>
</dbReference>
<feature type="signal peptide" evidence="1">
    <location>
        <begin position="1"/>
        <end position="27"/>
    </location>
</feature>
<gene>
    <name evidence="3" type="ORF">K1718_25200</name>
</gene>
<dbReference type="Gene3D" id="1.25.40.10">
    <property type="entry name" value="Tetratricopeptide repeat domain"/>
    <property type="match status" value="1"/>
</dbReference>
<dbReference type="Gene3D" id="3.40.50.1460">
    <property type="match status" value="1"/>
</dbReference>
<dbReference type="InterPro" id="IPR029030">
    <property type="entry name" value="Caspase-like_dom_sf"/>
</dbReference>
<dbReference type="PANTHER" id="PTHR22576:SF37">
    <property type="entry name" value="MUCOSA-ASSOCIATED LYMPHOID TISSUE LYMPHOMA TRANSLOCATION PROTEIN 1"/>
    <property type="match status" value="1"/>
</dbReference>
<proteinExistence type="predicted"/>
<dbReference type="Proteomes" id="UP001209803">
    <property type="component" value="Chromosome"/>
</dbReference>
<protein>
    <submittedName>
        <fullName evidence="3">Caspase family protein</fullName>
    </submittedName>
</protein>
<dbReference type="InterPro" id="IPR001309">
    <property type="entry name" value="Pept_C14_p20"/>
</dbReference>
<organism evidence="3 4">
    <name type="scientific">Roseibium porphyridii</name>
    <dbReference type="NCBI Taxonomy" id="2866279"/>
    <lineage>
        <taxon>Bacteria</taxon>
        <taxon>Pseudomonadati</taxon>
        <taxon>Pseudomonadota</taxon>
        <taxon>Alphaproteobacteria</taxon>
        <taxon>Hyphomicrobiales</taxon>
        <taxon>Stappiaceae</taxon>
        <taxon>Roseibium</taxon>
    </lineage>
</organism>
<feature type="chain" id="PRO_5046920010" evidence="1">
    <location>
        <begin position="28"/>
        <end position="708"/>
    </location>
</feature>
<sequence>MKLRIPAGLVLLFTLAVGQIWVQQAQAAADRIAVVVGNTKYDTSPLANASNDAALVAEVLAQAGFEVNLFFDLKKDEFTTLIEEMDKTFDGAQIGVFYFAGHGFQVDGQNKLLSVDVDTSSAESVNLKAVQLRDVIDAASTGKGGGLRLIIIDACRDDPFSGLDPRFQAGLSYSEASGEETLLAFSTSAGKLAFDGPAGGNGPYAIALSRAFESPGISLFSAFRRVRQQVRVSTEGLQIPWVIGSVEREHVLRGNSGSATPEPQVEAGDYDLDTVLWYFLSKYGTEDELERFVRSFPSSRHISAVRTLMRNLDTGERQVAEASRSVSVRTAAINQQDVIERARQKRQERLAFQPQTNIPAELFRLWPEDLPNAAGGLRDIVTACDLLAAHPADPQRVAPSIRDGLINIRDAVILCGFALVEDPGNPRLQFQLGRVLDVAKRFEWAKAFYKLAADQNYSAALTNLGYMYYSGRGSDVNYEEARRYYLRAAGLGNLRARTNVGTLYIKGRGVAQQPAEGILWYRLASAMGWVNAQNALADLYRKGIGVEKNYDASAALYRLAAENGQREAMNSLGRSYLSGWGVEKDRTTAHLWLMRAIDAGDRFSPYFLARDLMGQKPDAAGKEKILELLNLSADRGFGQAYFELGRVHEEGALVSQDPLEAFFFYRIADLKKYKKAAEEVERLKALLSSDDIAKVEERIEQRLQLNGL</sequence>
<dbReference type="PROSITE" id="PS50208">
    <property type="entry name" value="CASPASE_P20"/>
    <property type="match status" value="1"/>
</dbReference>
<dbReference type="Pfam" id="PF00656">
    <property type="entry name" value="Peptidase_C14"/>
    <property type="match status" value="1"/>
</dbReference>
<evidence type="ECO:0000259" key="2">
    <source>
        <dbReference type="PROSITE" id="PS50208"/>
    </source>
</evidence>
<dbReference type="SUPFAM" id="SSF81901">
    <property type="entry name" value="HCP-like"/>
    <property type="match status" value="2"/>
</dbReference>
<keyword evidence="4" id="KW-1185">Reference proteome</keyword>
<reference evidence="3 4" key="1">
    <citation type="submission" date="2023-03" db="EMBL/GenBank/DDBJ databases">
        <title>Roseibium porphyridii sp. nov. and Roseibium rhodosorbium sp. nov. isolated from marine algae, Porphyridium cruentum and Rhodosorus marinus, respectively.</title>
        <authorList>
            <person name="Lee M.W."/>
            <person name="Choi B.J."/>
            <person name="Lee J.K."/>
            <person name="Choi D.G."/>
            <person name="Baek J.H."/>
            <person name="Bayburt H."/>
            <person name="Kim J.M."/>
            <person name="Han D.M."/>
            <person name="Kim K.H."/>
            <person name="Jeon C.O."/>
        </authorList>
    </citation>
    <scope>NUCLEOTIDE SEQUENCE [LARGE SCALE GENOMIC DNA]</scope>
    <source>
        <strain evidence="3 4">KMA01</strain>
    </source>
</reference>
<dbReference type="SMART" id="SM00671">
    <property type="entry name" value="SEL1"/>
    <property type="match status" value="6"/>
</dbReference>
<dbReference type="SUPFAM" id="SSF52129">
    <property type="entry name" value="Caspase-like"/>
    <property type="match status" value="1"/>
</dbReference>
<dbReference type="InterPro" id="IPR006597">
    <property type="entry name" value="Sel1-like"/>
</dbReference>